<dbReference type="InterPro" id="IPR036388">
    <property type="entry name" value="WH-like_DNA-bd_sf"/>
</dbReference>
<dbReference type="RefSeq" id="WP_190599879.1">
    <property type="nucleotide sequence ID" value="NZ_JADEVV010000013.1"/>
</dbReference>
<feature type="domain" description="Transcription regulator PadR N-terminal" evidence="1">
    <location>
        <begin position="7"/>
        <end position="78"/>
    </location>
</feature>
<keyword evidence="4" id="KW-1185">Reference proteome</keyword>
<dbReference type="Gene3D" id="1.10.10.10">
    <property type="entry name" value="Winged helix-like DNA-binding domain superfamily/Winged helix DNA-binding domain"/>
    <property type="match status" value="1"/>
</dbReference>
<gene>
    <name evidence="3" type="ORF">IQ217_06110</name>
</gene>
<dbReference type="PANTHER" id="PTHR43252">
    <property type="entry name" value="TRANSCRIPTIONAL REGULATOR YQJI"/>
    <property type="match status" value="1"/>
</dbReference>
<evidence type="ECO:0000313" key="3">
    <source>
        <dbReference type="EMBL" id="MBE9253442.1"/>
    </source>
</evidence>
<evidence type="ECO:0000259" key="1">
    <source>
        <dbReference type="Pfam" id="PF03551"/>
    </source>
</evidence>
<sequence>MALAHTILSILIELPASGYDIGKRFEDGISCFWQASQQQIYRELGKMEGAGWVSKHTVPQKGKPDKKIYSITPEGKQILLHWCLQPTEPTPIREDLLVRIMDFPYVKSDVILGEIQRRKLLHQQHLQHFREKQAHYLEHGQFKDDPPSARDRYRYLTLLRGIRFEESWVDWCDEVLEALGS</sequence>
<feature type="domain" description="Transcription regulator PadR C-terminal" evidence="2">
    <location>
        <begin position="92"/>
        <end position="179"/>
    </location>
</feature>
<dbReference type="InterPro" id="IPR005149">
    <property type="entry name" value="Tscrpt_reg_PadR_N"/>
</dbReference>
<evidence type="ECO:0000259" key="2">
    <source>
        <dbReference type="Pfam" id="PF10400"/>
    </source>
</evidence>
<dbReference type="SUPFAM" id="SSF46785">
    <property type="entry name" value="Winged helix' DNA-binding domain"/>
    <property type="match status" value="1"/>
</dbReference>
<organism evidence="3 4">
    <name type="scientific">Synechocystis salina LEGE 00031</name>
    <dbReference type="NCBI Taxonomy" id="1828736"/>
    <lineage>
        <taxon>Bacteria</taxon>
        <taxon>Bacillati</taxon>
        <taxon>Cyanobacteriota</taxon>
        <taxon>Cyanophyceae</taxon>
        <taxon>Synechococcales</taxon>
        <taxon>Merismopediaceae</taxon>
        <taxon>Synechocystis</taxon>
    </lineage>
</organism>
<dbReference type="Proteomes" id="UP000658720">
    <property type="component" value="Unassembled WGS sequence"/>
</dbReference>
<comment type="caution">
    <text evidence="3">The sequence shown here is derived from an EMBL/GenBank/DDBJ whole genome shotgun (WGS) entry which is preliminary data.</text>
</comment>
<dbReference type="EMBL" id="JADEVV010000013">
    <property type="protein sequence ID" value="MBE9253442.1"/>
    <property type="molecule type" value="Genomic_DNA"/>
</dbReference>
<dbReference type="Pfam" id="PF03551">
    <property type="entry name" value="PadR"/>
    <property type="match status" value="1"/>
</dbReference>
<dbReference type="InterPro" id="IPR018309">
    <property type="entry name" value="Tscrpt_reg_PadR_C"/>
</dbReference>
<proteinExistence type="predicted"/>
<dbReference type="PANTHER" id="PTHR43252:SF4">
    <property type="entry name" value="TRANSCRIPTIONAL REGULATORY PROTEIN"/>
    <property type="match status" value="1"/>
</dbReference>
<dbReference type="Pfam" id="PF10400">
    <property type="entry name" value="Vir_act_alpha_C"/>
    <property type="match status" value="1"/>
</dbReference>
<dbReference type="InterPro" id="IPR036390">
    <property type="entry name" value="WH_DNA-bd_sf"/>
</dbReference>
<protein>
    <submittedName>
        <fullName evidence="3">PadR family transcriptional regulator</fullName>
    </submittedName>
</protein>
<reference evidence="3 4" key="1">
    <citation type="submission" date="2020-10" db="EMBL/GenBank/DDBJ databases">
        <authorList>
            <person name="Castelo-Branco R."/>
            <person name="Eusebio N."/>
            <person name="Adriana R."/>
            <person name="Vieira A."/>
            <person name="Brugerolle De Fraissinette N."/>
            <person name="Rezende De Castro R."/>
            <person name="Schneider M.P."/>
            <person name="Vasconcelos V."/>
            <person name="Leao P.N."/>
        </authorList>
    </citation>
    <scope>NUCLEOTIDE SEQUENCE [LARGE SCALE GENOMIC DNA]</scope>
    <source>
        <strain evidence="3 4">LEGE 00031</strain>
    </source>
</reference>
<dbReference type="Gene3D" id="6.10.140.190">
    <property type="match status" value="1"/>
</dbReference>
<name>A0ABR9VQ55_9SYNC</name>
<accession>A0ABR9VQ55</accession>
<evidence type="ECO:0000313" key="4">
    <source>
        <dbReference type="Proteomes" id="UP000658720"/>
    </source>
</evidence>